<reference evidence="5 6" key="1">
    <citation type="submission" date="2019-09" db="EMBL/GenBank/DDBJ databases">
        <authorList>
            <person name="Valk L.C."/>
        </authorList>
    </citation>
    <scope>NUCLEOTIDE SEQUENCE [LARGE SCALE GENOMIC DNA]</scope>
    <source>
        <strain evidence="5">GalUA</strain>
    </source>
</reference>
<dbReference type="PANTHER" id="PTHR42781">
    <property type="entry name" value="SPERMIDINE/PUTRESCINE IMPORT ATP-BINDING PROTEIN POTA"/>
    <property type="match status" value="1"/>
</dbReference>
<accession>A0A7V7QIG0</accession>
<evidence type="ECO:0000256" key="3">
    <source>
        <dbReference type="ARBA" id="ARBA00022840"/>
    </source>
</evidence>
<evidence type="ECO:0000259" key="4">
    <source>
        <dbReference type="PROSITE" id="PS50893"/>
    </source>
</evidence>
<evidence type="ECO:0000256" key="2">
    <source>
        <dbReference type="ARBA" id="ARBA00022741"/>
    </source>
</evidence>
<dbReference type="Proteomes" id="UP000461768">
    <property type="component" value="Unassembled WGS sequence"/>
</dbReference>
<dbReference type="Pfam" id="PF00005">
    <property type="entry name" value="ABC_tran"/>
    <property type="match status" value="1"/>
</dbReference>
<dbReference type="InterPro" id="IPR027417">
    <property type="entry name" value="P-loop_NTPase"/>
</dbReference>
<proteinExistence type="predicted"/>
<dbReference type="SMART" id="SM00382">
    <property type="entry name" value="AAA"/>
    <property type="match status" value="1"/>
</dbReference>
<evidence type="ECO:0000256" key="1">
    <source>
        <dbReference type="ARBA" id="ARBA00022448"/>
    </source>
</evidence>
<keyword evidence="6" id="KW-1185">Reference proteome</keyword>
<sequence>MKMLSIDCIDVSYKNKRNEISVLKDFSLELSKGEILTILGPSGCGKSTLIQVLSGMHPFTNGSINMTTNETSLPLSTKQHNIAVMPQNCGLLPWKTVRENCLLPLKLRKIPLDIAREKELKELCSSLKVEDLLERFPKKLSGGQVQRVALVRAFLQEPDLLLMDEPFSSLDAITKADAWELFLKVFEKKSPTTILVTHSIEEAMYLGKEIIVLGTKGKQLARFLNPYFGKNQMEEKDYFLLKSNLHSLLKQTQGKE</sequence>
<keyword evidence="3 5" id="KW-0067">ATP-binding</keyword>
<dbReference type="AlphaFoldDB" id="A0A7V7QIG0"/>
<comment type="caution">
    <text evidence="5">The sequence shown here is derived from an EMBL/GenBank/DDBJ whole genome shotgun (WGS) entry which is preliminary data.</text>
</comment>
<gene>
    <name evidence="5" type="ORF">F7O84_16610</name>
</gene>
<reference evidence="5 6" key="2">
    <citation type="submission" date="2020-02" db="EMBL/GenBank/DDBJ databases">
        <title>Candidatus Galacturonibacter soehngenii shows hetero-acetogenic catabolism of galacturonic acid but lacks a canonical carbon monoxide dehydrogenase/acetyl-CoA synthase complex.</title>
        <authorList>
            <person name="Diender M."/>
            <person name="Stouten G.R."/>
            <person name="Petersen J.F."/>
            <person name="Nielsen P.H."/>
            <person name="Dueholm M.S."/>
            <person name="Pronk J.T."/>
            <person name="Van Loosdrecht M.C.M."/>
        </authorList>
    </citation>
    <scope>NUCLEOTIDE SEQUENCE [LARGE SCALE GENOMIC DNA]</scope>
    <source>
        <strain evidence="5">GalUA</strain>
    </source>
</reference>
<dbReference type="GO" id="GO:0005524">
    <property type="term" value="F:ATP binding"/>
    <property type="evidence" value="ECO:0007669"/>
    <property type="project" value="UniProtKB-KW"/>
</dbReference>
<dbReference type="EMBL" id="WAGX01000007">
    <property type="protein sequence ID" value="KAB1435990.1"/>
    <property type="molecule type" value="Genomic_DNA"/>
</dbReference>
<evidence type="ECO:0000313" key="6">
    <source>
        <dbReference type="Proteomes" id="UP000461768"/>
    </source>
</evidence>
<dbReference type="GO" id="GO:0016887">
    <property type="term" value="F:ATP hydrolysis activity"/>
    <property type="evidence" value="ECO:0007669"/>
    <property type="project" value="InterPro"/>
</dbReference>
<dbReference type="PANTHER" id="PTHR42781:SF8">
    <property type="entry name" value="BICARBONATE TRANSPORT ATP-BINDING PROTEIN CMPC"/>
    <property type="match status" value="1"/>
</dbReference>
<dbReference type="InterPro" id="IPR003439">
    <property type="entry name" value="ABC_transporter-like_ATP-bd"/>
</dbReference>
<dbReference type="OrthoDB" id="9801958at2"/>
<dbReference type="InterPro" id="IPR050093">
    <property type="entry name" value="ABC_SmlMolc_Importer"/>
</dbReference>
<dbReference type="SUPFAM" id="SSF52540">
    <property type="entry name" value="P-loop containing nucleoside triphosphate hydrolases"/>
    <property type="match status" value="1"/>
</dbReference>
<organism evidence="5 6">
    <name type="scientific">Candidatus Galacturonatibacter soehngenii</name>
    <dbReference type="NCBI Taxonomy" id="2307010"/>
    <lineage>
        <taxon>Bacteria</taxon>
        <taxon>Bacillati</taxon>
        <taxon>Bacillota</taxon>
        <taxon>Clostridia</taxon>
        <taxon>Lachnospirales</taxon>
        <taxon>Lachnospiraceae</taxon>
        <taxon>Candidatus Galacturonatibacter</taxon>
    </lineage>
</organism>
<keyword evidence="1" id="KW-0813">Transport</keyword>
<name>A0A7V7QIG0_9FIRM</name>
<evidence type="ECO:0000313" key="5">
    <source>
        <dbReference type="EMBL" id="KAB1435990.1"/>
    </source>
</evidence>
<keyword evidence="2" id="KW-0547">Nucleotide-binding</keyword>
<feature type="domain" description="ABC transporter" evidence="4">
    <location>
        <begin position="6"/>
        <end position="240"/>
    </location>
</feature>
<protein>
    <submittedName>
        <fullName evidence="5">ATP-binding cassette domain-containing protein</fullName>
    </submittedName>
</protein>
<dbReference type="Gene3D" id="3.40.50.300">
    <property type="entry name" value="P-loop containing nucleotide triphosphate hydrolases"/>
    <property type="match status" value="1"/>
</dbReference>
<dbReference type="InterPro" id="IPR003593">
    <property type="entry name" value="AAA+_ATPase"/>
</dbReference>
<dbReference type="PROSITE" id="PS50893">
    <property type="entry name" value="ABC_TRANSPORTER_2"/>
    <property type="match status" value="1"/>
</dbReference>